<dbReference type="EMBL" id="WTVN01000032">
    <property type="protein sequence ID" value="NMG45580.1"/>
    <property type="molecule type" value="Genomic_DNA"/>
</dbReference>
<gene>
    <name evidence="2" type="ORF">GPA22_17840</name>
</gene>
<name>A0ABX1Q2D4_9RHOO</name>
<accession>A0ABX1Q2D4</accession>
<feature type="compositionally biased region" description="Basic and acidic residues" evidence="1">
    <location>
        <begin position="9"/>
        <end position="19"/>
    </location>
</feature>
<proteinExistence type="predicted"/>
<protein>
    <submittedName>
        <fullName evidence="2">Uncharacterized protein</fullName>
    </submittedName>
</protein>
<evidence type="ECO:0000313" key="2">
    <source>
        <dbReference type="EMBL" id="NMG45580.1"/>
    </source>
</evidence>
<evidence type="ECO:0000256" key="1">
    <source>
        <dbReference type="SAM" id="MobiDB-lite"/>
    </source>
</evidence>
<sequence length="146" mass="16504">MSKQTVAQESRRAPHKERASQAQETTPSPMTELAAAMMGVPWLNLWADAWTAWLQQCEANMSALQPGDAESADRRQNGASWMPQFESKVIPFRRSDDKPGIEGTKLSMRFRVPSFPWMVGSNIIAIDTVMPRPIEPSDERFRTPEK</sequence>
<keyword evidence="3" id="KW-1185">Reference proteome</keyword>
<dbReference type="RefSeq" id="WP_169257418.1">
    <property type="nucleotide sequence ID" value="NZ_WTVN01000032.1"/>
</dbReference>
<comment type="caution">
    <text evidence="2">The sequence shown here is derived from an EMBL/GenBank/DDBJ whole genome shotgun (WGS) entry which is preliminary data.</text>
</comment>
<dbReference type="Proteomes" id="UP000623795">
    <property type="component" value="Unassembled WGS sequence"/>
</dbReference>
<evidence type="ECO:0000313" key="3">
    <source>
        <dbReference type="Proteomes" id="UP000623795"/>
    </source>
</evidence>
<organism evidence="2 3">
    <name type="scientific">Aromatoleum toluvorans</name>
    <dbReference type="NCBI Taxonomy" id="92002"/>
    <lineage>
        <taxon>Bacteria</taxon>
        <taxon>Pseudomonadati</taxon>
        <taxon>Pseudomonadota</taxon>
        <taxon>Betaproteobacteria</taxon>
        <taxon>Rhodocyclales</taxon>
        <taxon>Rhodocyclaceae</taxon>
        <taxon>Aromatoleum</taxon>
    </lineage>
</organism>
<feature type="region of interest" description="Disordered" evidence="1">
    <location>
        <begin position="1"/>
        <end position="28"/>
    </location>
</feature>
<reference evidence="2 3" key="1">
    <citation type="submission" date="2019-12" db="EMBL/GenBank/DDBJ databases">
        <title>Comparative genomics gives insights into the taxonomy of the Azoarcus-Aromatoleum group and reveals separate origins of nif in the plant-associated Azoarcus and non-plant-associated Aromatoleum sub-groups.</title>
        <authorList>
            <person name="Lafos M."/>
            <person name="Maluk M."/>
            <person name="Batista M."/>
            <person name="Junghare M."/>
            <person name="Carmona M."/>
            <person name="Faoro H."/>
            <person name="Cruz L.M."/>
            <person name="Battistoni F."/>
            <person name="De Souza E."/>
            <person name="Pedrosa F."/>
            <person name="Chen W.-M."/>
            <person name="Poole P.S."/>
            <person name="Dixon R.A."/>
            <person name="James E.K."/>
        </authorList>
    </citation>
    <scope>NUCLEOTIDE SEQUENCE [LARGE SCALE GENOMIC DNA]</scope>
    <source>
        <strain evidence="2 3">Td21</strain>
    </source>
</reference>